<dbReference type="GO" id="GO:0004497">
    <property type="term" value="F:monooxygenase activity"/>
    <property type="evidence" value="ECO:0007669"/>
    <property type="project" value="InterPro"/>
</dbReference>
<dbReference type="InterPro" id="IPR002938">
    <property type="entry name" value="FAD-bd"/>
</dbReference>
<evidence type="ECO:0000256" key="2">
    <source>
        <dbReference type="ARBA" id="ARBA00022630"/>
    </source>
</evidence>
<dbReference type="InterPro" id="IPR050562">
    <property type="entry name" value="FAD_mOase_fung"/>
</dbReference>
<accession>A0A9P6QW46</accession>
<dbReference type="GO" id="GO:0071949">
    <property type="term" value="F:FAD binding"/>
    <property type="evidence" value="ECO:0007669"/>
    <property type="project" value="InterPro"/>
</dbReference>
<dbReference type="PANTHER" id="PTHR47356">
    <property type="entry name" value="FAD-DEPENDENT MONOOXYGENASE ASQG-RELATED"/>
    <property type="match status" value="1"/>
</dbReference>
<feature type="domain" description="FAD-binding" evidence="6">
    <location>
        <begin position="109"/>
        <end position="336"/>
    </location>
</feature>
<evidence type="ECO:0000313" key="8">
    <source>
        <dbReference type="Proteomes" id="UP000738325"/>
    </source>
</evidence>
<dbReference type="Gene3D" id="3.50.50.60">
    <property type="entry name" value="FAD/NAD(P)-binding domain"/>
    <property type="match status" value="1"/>
</dbReference>
<keyword evidence="3" id="KW-0274">FAD</keyword>
<protein>
    <recommendedName>
        <fullName evidence="9">FAD/NAD(P)-binding domain-containing protein</fullName>
    </recommendedName>
</protein>
<dbReference type="Proteomes" id="UP000738325">
    <property type="component" value="Unassembled WGS sequence"/>
</dbReference>
<keyword evidence="2" id="KW-0285">Flavoprotein</keyword>
<dbReference type="Pfam" id="PF01494">
    <property type="entry name" value="FAD_binding_3"/>
    <property type="match status" value="1"/>
</dbReference>
<dbReference type="SUPFAM" id="SSF51905">
    <property type="entry name" value="FAD/NAD(P)-binding domain"/>
    <property type="match status" value="1"/>
</dbReference>
<dbReference type="AlphaFoldDB" id="A0A9P6QW46"/>
<dbReference type="InterPro" id="IPR003953">
    <property type="entry name" value="FAD-dep_OxRdtase_2_FAD-bd"/>
</dbReference>
<name>A0A9P6QW46_9FUNG</name>
<organism evidence="7 8">
    <name type="scientific">Dissophora globulifera</name>
    <dbReference type="NCBI Taxonomy" id="979702"/>
    <lineage>
        <taxon>Eukaryota</taxon>
        <taxon>Fungi</taxon>
        <taxon>Fungi incertae sedis</taxon>
        <taxon>Mucoromycota</taxon>
        <taxon>Mortierellomycotina</taxon>
        <taxon>Mortierellomycetes</taxon>
        <taxon>Mortierellales</taxon>
        <taxon>Mortierellaceae</taxon>
        <taxon>Dissophora</taxon>
    </lineage>
</organism>
<gene>
    <name evidence="7" type="ORF">BGZ99_002437</name>
</gene>
<evidence type="ECO:0000256" key="1">
    <source>
        <dbReference type="ARBA" id="ARBA00007992"/>
    </source>
</evidence>
<evidence type="ECO:0000313" key="7">
    <source>
        <dbReference type="EMBL" id="KAG0304296.1"/>
    </source>
</evidence>
<dbReference type="Pfam" id="PF00890">
    <property type="entry name" value="FAD_binding_2"/>
    <property type="match status" value="1"/>
</dbReference>
<dbReference type="OrthoDB" id="655030at2759"/>
<dbReference type="PANTHER" id="PTHR47356:SF2">
    <property type="entry name" value="FAD-BINDING DOMAIN-CONTAINING PROTEIN-RELATED"/>
    <property type="match status" value="1"/>
</dbReference>
<feature type="domain" description="FAD-dependent oxidoreductase 2 FAD-binding" evidence="5">
    <location>
        <begin position="13"/>
        <end position="44"/>
    </location>
</feature>
<evidence type="ECO:0008006" key="9">
    <source>
        <dbReference type="Google" id="ProtNLM"/>
    </source>
</evidence>
<feature type="non-terminal residue" evidence="7">
    <location>
        <position position="423"/>
    </location>
</feature>
<proteinExistence type="inferred from homology"/>
<evidence type="ECO:0000256" key="4">
    <source>
        <dbReference type="ARBA" id="ARBA00023002"/>
    </source>
</evidence>
<sequence>MSVPNPIPGQLRVIIAGAGIAGLMTAIQLERAGMDYIVFEKAKECMPLGMLEDVQKVSLPCQKIDYVRDDLTPVGSMDAGNQKARYGYSGILISRPTFYEVLLSRVPPQKLKWGKRILGFEQNHLGVMVRIADNTTCHGDILIGADGAYSAVRQVLYKTMVKKGLALPKSDMAPLHFDSHCVIGVTDVLSEEEYPVLKNRSGDFHVIIGKERSIQVYLFTFAENRIGWQICGKMQNPEDHEEQNFRFSDWGPVAADELCDQVRHFSCPLGGTLGDLMARTPKDRLSKVMLEEKYFQTWWHMRTVLIGDACHKHLPFGGQGANQSILDTVHLVNQLYGIPSATLEDVAKSFKAFHASRSANARDVFKSTGMVANVLSNRGFGSDMVRSLALSKTPKWLNDLGMDGMNSDRPILCFLPPPTVTPT</sequence>
<keyword evidence="8" id="KW-1185">Reference proteome</keyword>
<keyword evidence="4" id="KW-0560">Oxidoreductase</keyword>
<evidence type="ECO:0000259" key="5">
    <source>
        <dbReference type="Pfam" id="PF00890"/>
    </source>
</evidence>
<evidence type="ECO:0000259" key="6">
    <source>
        <dbReference type="Pfam" id="PF01494"/>
    </source>
</evidence>
<comment type="caution">
    <text evidence="7">The sequence shown here is derived from an EMBL/GenBank/DDBJ whole genome shotgun (WGS) entry which is preliminary data.</text>
</comment>
<dbReference type="InterPro" id="IPR036188">
    <property type="entry name" value="FAD/NAD-bd_sf"/>
</dbReference>
<dbReference type="PRINTS" id="PR00420">
    <property type="entry name" value="RNGMNOXGNASE"/>
</dbReference>
<comment type="similarity">
    <text evidence="1">Belongs to the paxM FAD-dependent monooxygenase family.</text>
</comment>
<dbReference type="EMBL" id="JAAAIP010001726">
    <property type="protein sequence ID" value="KAG0304296.1"/>
    <property type="molecule type" value="Genomic_DNA"/>
</dbReference>
<reference evidence="7" key="1">
    <citation type="journal article" date="2020" name="Fungal Divers.">
        <title>Resolving the Mortierellaceae phylogeny through synthesis of multi-gene phylogenetics and phylogenomics.</title>
        <authorList>
            <person name="Vandepol N."/>
            <person name="Liber J."/>
            <person name="Desiro A."/>
            <person name="Na H."/>
            <person name="Kennedy M."/>
            <person name="Barry K."/>
            <person name="Grigoriev I.V."/>
            <person name="Miller A.N."/>
            <person name="O'Donnell K."/>
            <person name="Stajich J.E."/>
            <person name="Bonito G."/>
        </authorList>
    </citation>
    <scope>NUCLEOTIDE SEQUENCE</scope>
    <source>
        <strain evidence="7">REB-010B</strain>
    </source>
</reference>
<evidence type="ECO:0000256" key="3">
    <source>
        <dbReference type="ARBA" id="ARBA00022827"/>
    </source>
</evidence>